<evidence type="ECO:0000256" key="1">
    <source>
        <dbReference type="SAM" id="MobiDB-lite"/>
    </source>
</evidence>
<gene>
    <name evidence="3" type="ORF">EB796_006077</name>
</gene>
<keyword evidence="4" id="KW-1185">Reference proteome</keyword>
<reference evidence="3" key="1">
    <citation type="submission" date="2020-06" db="EMBL/GenBank/DDBJ databases">
        <title>Draft genome of Bugula neritina, a colonial animal packing powerful symbionts and potential medicines.</title>
        <authorList>
            <person name="Rayko M."/>
        </authorList>
    </citation>
    <scope>NUCLEOTIDE SEQUENCE [LARGE SCALE GENOMIC DNA]</scope>
    <source>
        <strain evidence="3">Kwan_BN1</strain>
    </source>
</reference>
<evidence type="ECO:0000313" key="3">
    <source>
        <dbReference type="EMBL" id="KAF6035614.1"/>
    </source>
</evidence>
<protein>
    <submittedName>
        <fullName evidence="3">Uncharacterized protein</fullName>
    </submittedName>
</protein>
<evidence type="ECO:0000256" key="2">
    <source>
        <dbReference type="SAM" id="Phobius"/>
    </source>
</evidence>
<comment type="caution">
    <text evidence="3">The sequence shown here is derived from an EMBL/GenBank/DDBJ whole genome shotgun (WGS) entry which is preliminary data.</text>
</comment>
<organism evidence="3 4">
    <name type="scientific">Bugula neritina</name>
    <name type="common">Brown bryozoan</name>
    <name type="synonym">Sertularia neritina</name>
    <dbReference type="NCBI Taxonomy" id="10212"/>
    <lineage>
        <taxon>Eukaryota</taxon>
        <taxon>Metazoa</taxon>
        <taxon>Spiralia</taxon>
        <taxon>Lophotrochozoa</taxon>
        <taxon>Bryozoa</taxon>
        <taxon>Gymnolaemata</taxon>
        <taxon>Cheilostomatida</taxon>
        <taxon>Flustrina</taxon>
        <taxon>Buguloidea</taxon>
        <taxon>Bugulidae</taxon>
        <taxon>Bugula</taxon>
    </lineage>
</organism>
<proteinExistence type="predicted"/>
<accession>A0A7J7KCE7</accession>
<evidence type="ECO:0000313" key="4">
    <source>
        <dbReference type="Proteomes" id="UP000593567"/>
    </source>
</evidence>
<dbReference type="EMBL" id="VXIV02000852">
    <property type="protein sequence ID" value="KAF6035614.1"/>
    <property type="molecule type" value="Genomic_DNA"/>
</dbReference>
<dbReference type="Proteomes" id="UP000593567">
    <property type="component" value="Unassembled WGS sequence"/>
</dbReference>
<sequence>MLLLFADTESKLITQLLSFVCCTMTGSFPIHNLVTFILISVGALAKPSTKEFFLKPEAFNSDNVVSTSGKLRDLMHTSCQNDGIFITFSQKEMMELGILPNQLSLEDSQCVFVSNKTHYVGQVVYRSHTCGSRHTRDSVNSLHTIDNSVRFLPPKTSYEKGGFYDDEDGEETEGSGDGSGADNQLNLIMIQFSCQYKYAVLPHTSTTGAPSFIYSTTPELYPELTTNVDDNAGGLRSSSSKCPVLVRQHPCNCQEKENLYSKPSKGVNIIAAAVMTVVAFVLGMTTMFLICRMKNFINLADKKPPPTLYESQSTSKDEEYTVNSKLMAQVHLSDPIPRILQQY</sequence>
<feature type="transmembrane region" description="Helical" evidence="2">
    <location>
        <begin position="266"/>
        <end position="290"/>
    </location>
</feature>
<keyword evidence="2" id="KW-1133">Transmembrane helix</keyword>
<keyword evidence="2" id="KW-0472">Membrane</keyword>
<feature type="compositionally biased region" description="Acidic residues" evidence="1">
    <location>
        <begin position="164"/>
        <end position="174"/>
    </location>
</feature>
<name>A0A7J7KCE7_BUGNE</name>
<dbReference type="AlphaFoldDB" id="A0A7J7KCE7"/>
<keyword evidence="2" id="KW-0812">Transmembrane</keyword>
<feature type="region of interest" description="Disordered" evidence="1">
    <location>
        <begin position="156"/>
        <end position="180"/>
    </location>
</feature>